<feature type="region of interest" description="Disordered" evidence="1">
    <location>
        <begin position="147"/>
        <end position="173"/>
    </location>
</feature>
<organism evidence="2 3">
    <name type="scientific">Jiangella alba</name>
    <dbReference type="NCBI Taxonomy" id="561176"/>
    <lineage>
        <taxon>Bacteria</taxon>
        <taxon>Bacillati</taxon>
        <taxon>Actinomycetota</taxon>
        <taxon>Actinomycetes</taxon>
        <taxon>Jiangellales</taxon>
        <taxon>Jiangellaceae</taxon>
        <taxon>Jiangella</taxon>
    </lineage>
</organism>
<dbReference type="STRING" id="561176.SAMN04488561_5938"/>
<protein>
    <submittedName>
        <fullName evidence="2">Abortive infection bacteriophage resistance protein</fullName>
    </submittedName>
</protein>
<accession>A0A1H5PUP5</accession>
<evidence type="ECO:0000313" key="3">
    <source>
        <dbReference type="Proteomes" id="UP000181980"/>
    </source>
</evidence>
<feature type="compositionally biased region" description="Basic and acidic residues" evidence="1">
    <location>
        <begin position="159"/>
        <end position="169"/>
    </location>
</feature>
<dbReference type="Pfam" id="PF07751">
    <property type="entry name" value="Abi_2"/>
    <property type="match status" value="1"/>
</dbReference>
<evidence type="ECO:0000256" key="1">
    <source>
        <dbReference type="SAM" id="MobiDB-lite"/>
    </source>
</evidence>
<sequence>MSRPLRPRGSLHYDKPSLSLDKLVGRLAERGLKIPDEGRAARYLRHIGYYRLSPYTIPFQQNRSDHLLREGIVFDDVLDLYAFDRALRLLVIDALERVEVAVRAALTDHMSTTYDDPHWYMGAAHFRHRGKHEGLLRIVRETSEARLSGAPELTGTSSEAEHDEHELKGGELTSDDVAPIHRSALEHYLTTYGTPDLPPSWLMMETLTLGQLTSMYRNLDRRSDRTAVATSIGLTAPVLESWMQTYVRVRNICAHHGRLWNVGLGVYPAIPTSPAISWLRGTDALPERSRKRLYPVLVSLQAVLATVSPRSSWTRRLHELVSTRPPMNLAGMGIPANWADDDFWSRQIR</sequence>
<reference evidence="3" key="1">
    <citation type="submission" date="2016-10" db="EMBL/GenBank/DDBJ databases">
        <authorList>
            <person name="Varghese N."/>
            <person name="Submissions S."/>
        </authorList>
    </citation>
    <scope>NUCLEOTIDE SEQUENCE [LARGE SCALE GENOMIC DNA]</scope>
    <source>
        <strain evidence="3">DSM 45237</strain>
    </source>
</reference>
<dbReference type="Proteomes" id="UP000181980">
    <property type="component" value="Unassembled WGS sequence"/>
</dbReference>
<proteinExistence type="predicted"/>
<dbReference type="EMBL" id="FNUC01000004">
    <property type="protein sequence ID" value="SEF17573.1"/>
    <property type="molecule type" value="Genomic_DNA"/>
</dbReference>
<dbReference type="InterPro" id="IPR011664">
    <property type="entry name" value="Abi_system_AbiD/AbiF-like"/>
</dbReference>
<evidence type="ECO:0000313" key="2">
    <source>
        <dbReference type="EMBL" id="SEF17573.1"/>
    </source>
</evidence>
<name>A0A1H5PUP5_9ACTN</name>
<gene>
    <name evidence="2" type="ORF">SAMN04488561_5938</name>
</gene>
<keyword evidence="3" id="KW-1185">Reference proteome</keyword>
<dbReference type="OrthoDB" id="5363652at2"/>
<dbReference type="AlphaFoldDB" id="A0A1H5PUP5"/>